<organism evidence="1">
    <name type="scientific">marine sediment metagenome</name>
    <dbReference type="NCBI Taxonomy" id="412755"/>
    <lineage>
        <taxon>unclassified sequences</taxon>
        <taxon>metagenomes</taxon>
        <taxon>ecological metagenomes</taxon>
    </lineage>
</organism>
<dbReference type="EMBL" id="LAZR01000110">
    <property type="protein sequence ID" value="KKN90486.1"/>
    <property type="molecule type" value="Genomic_DNA"/>
</dbReference>
<dbReference type="AlphaFoldDB" id="A0A0F9WVR5"/>
<proteinExistence type="predicted"/>
<name>A0A0F9WVR5_9ZZZZ</name>
<comment type="caution">
    <text evidence="1">The sequence shown here is derived from an EMBL/GenBank/DDBJ whole genome shotgun (WGS) entry which is preliminary data.</text>
</comment>
<protein>
    <submittedName>
        <fullName evidence="1">Uncharacterized protein</fullName>
    </submittedName>
</protein>
<accession>A0A0F9WVR5</accession>
<evidence type="ECO:0000313" key="1">
    <source>
        <dbReference type="EMBL" id="KKN90486.1"/>
    </source>
</evidence>
<sequence>MSVKGFMLFKAEFEGNEPHPDNAPHEDLEAFTAEGFSEAYSVYDTREEAEAAATDDHETVLDAVARGDMLDADEVAYTLPVSISEQGEVTVYEEDGEQVIRVYTVNEMYEGFFGMVVPTEPGSGIEP</sequence>
<gene>
    <name evidence="1" type="ORF">LCGC14_0228550</name>
</gene>
<reference evidence="1" key="1">
    <citation type="journal article" date="2015" name="Nature">
        <title>Complex archaea that bridge the gap between prokaryotes and eukaryotes.</title>
        <authorList>
            <person name="Spang A."/>
            <person name="Saw J.H."/>
            <person name="Jorgensen S.L."/>
            <person name="Zaremba-Niedzwiedzka K."/>
            <person name="Martijn J."/>
            <person name="Lind A.E."/>
            <person name="van Eijk R."/>
            <person name="Schleper C."/>
            <person name="Guy L."/>
            <person name="Ettema T.J."/>
        </authorList>
    </citation>
    <scope>NUCLEOTIDE SEQUENCE</scope>
</reference>